<dbReference type="GO" id="GO:0015093">
    <property type="term" value="F:ferrous iron transmembrane transporter activity"/>
    <property type="evidence" value="ECO:0007669"/>
    <property type="project" value="TreeGrafter"/>
</dbReference>
<organism evidence="2 3">
    <name type="scientific">Paraburkholderia caballeronis</name>
    <dbReference type="NCBI Taxonomy" id="416943"/>
    <lineage>
        <taxon>Bacteria</taxon>
        <taxon>Pseudomonadati</taxon>
        <taxon>Pseudomonadota</taxon>
        <taxon>Betaproteobacteria</taxon>
        <taxon>Burkholderiales</taxon>
        <taxon>Burkholderiaceae</taxon>
        <taxon>Paraburkholderia</taxon>
    </lineage>
</organism>
<name>A0A1H7QI43_9BURK</name>
<evidence type="ECO:0000259" key="1">
    <source>
        <dbReference type="Pfam" id="PF07670"/>
    </source>
</evidence>
<dbReference type="OrthoDB" id="9809127at2"/>
<dbReference type="AlphaFoldDB" id="A0A1H7QI43"/>
<dbReference type="PANTHER" id="PTHR43185:SF1">
    <property type="entry name" value="FE(2+) TRANSPORTER FEOB"/>
    <property type="match status" value="1"/>
</dbReference>
<dbReference type="InterPro" id="IPR011642">
    <property type="entry name" value="Gate_dom"/>
</dbReference>
<dbReference type="RefSeq" id="WP_090549175.1">
    <property type="nucleotide sequence ID" value="NZ_FNSR01000002.1"/>
</dbReference>
<protein>
    <submittedName>
        <fullName evidence="2">Ferrous iron transport protein B</fullName>
    </submittedName>
</protein>
<dbReference type="Proteomes" id="UP000199120">
    <property type="component" value="Unassembled WGS sequence"/>
</dbReference>
<evidence type="ECO:0000313" key="2">
    <source>
        <dbReference type="EMBL" id="SEL46947.1"/>
    </source>
</evidence>
<dbReference type="Pfam" id="PF07670">
    <property type="entry name" value="Gate"/>
    <property type="match status" value="1"/>
</dbReference>
<keyword evidence="3" id="KW-1185">Reference proteome</keyword>
<dbReference type="InterPro" id="IPR050860">
    <property type="entry name" value="FeoB_GTPase"/>
</dbReference>
<reference evidence="3" key="1">
    <citation type="submission" date="2016-10" db="EMBL/GenBank/DDBJ databases">
        <authorList>
            <person name="Varghese N."/>
            <person name="Submissions S."/>
        </authorList>
    </citation>
    <scope>NUCLEOTIDE SEQUENCE [LARGE SCALE GENOMIC DNA]</scope>
    <source>
        <strain evidence="3">LMG 26416</strain>
    </source>
</reference>
<gene>
    <name evidence="2" type="ORF">SAMN05192542_10894</name>
</gene>
<proteinExistence type="predicted"/>
<sequence>MHLTDLPKGSAAVVQTVADTHASDPIAPLGFDWQISLAPIPAFAARETAVAALATVYSVAGDEADIAGPGHTLASNFPLASALSLRVWFAFAPQCMSTLAVIRRETRPWRNVAISFGYRFVVAYVAALVTDQVARHFT</sequence>
<feature type="domain" description="Nucleoside transporter/FeoB GTPase Gate" evidence="1">
    <location>
        <begin position="26"/>
        <end position="108"/>
    </location>
</feature>
<dbReference type="EMBL" id="FOAJ01000008">
    <property type="protein sequence ID" value="SEL46947.1"/>
    <property type="molecule type" value="Genomic_DNA"/>
</dbReference>
<dbReference type="GO" id="GO:0005886">
    <property type="term" value="C:plasma membrane"/>
    <property type="evidence" value="ECO:0007669"/>
    <property type="project" value="TreeGrafter"/>
</dbReference>
<accession>A0A1H7QI43</accession>
<dbReference type="PANTHER" id="PTHR43185">
    <property type="entry name" value="FERROUS IRON TRANSPORT PROTEIN B"/>
    <property type="match status" value="1"/>
</dbReference>
<evidence type="ECO:0000313" key="3">
    <source>
        <dbReference type="Proteomes" id="UP000199120"/>
    </source>
</evidence>